<organism evidence="3 4">
    <name type="scientific">Pustulibacterium marinum</name>
    <dbReference type="NCBI Taxonomy" id="1224947"/>
    <lineage>
        <taxon>Bacteria</taxon>
        <taxon>Pseudomonadati</taxon>
        <taxon>Bacteroidota</taxon>
        <taxon>Flavobacteriia</taxon>
        <taxon>Flavobacteriales</taxon>
        <taxon>Flavobacteriaceae</taxon>
        <taxon>Pustulibacterium</taxon>
    </lineage>
</organism>
<dbReference type="InterPro" id="IPR005135">
    <property type="entry name" value="Endo/exonuclease/phosphatase"/>
</dbReference>
<dbReference type="Gene3D" id="3.60.10.10">
    <property type="entry name" value="Endonuclease/exonuclease/phosphatase"/>
    <property type="match status" value="1"/>
</dbReference>
<dbReference type="Pfam" id="PF19580">
    <property type="entry name" value="Exo_endo_phos_3"/>
    <property type="match status" value="1"/>
</dbReference>
<dbReference type="Proteomes" id="UP000199138">
    <property type="component" value="Unassembled WGS sequence"/>
</dbReference>
<dbReference type="InterPro" id="IPR036691">
    <property type="entry name" value="Endo/exonu/phosph_ase_sf"/>
</dbReference>
<keyword evidence="3" id="KW-0378">Hydrolase</keyword>
<accession>A0A1I7I5F7</accession>
<dbReference type="SUPFAM" id="SSF56219">
    <property type="entry name" value="DNase I-like"/>
    <property type="match status" value="1"/>
</dbReference>
<evidence type="ECO:0000313" key="3">
    <source>
        <dbReference type="EMBL" id="SFU68158.1"/>
    </source>
</evidence>
<keyword evidence="3" id="KW-0540">Nuclease</keyword>
<dbReference type="OrthoDB" id="9802724at2"/>
<sequence length="348" mass="39562">MKFQRILILVLVIFSVAVNAQEKSYKVRTIAFYNVENLFDTINNPNKYDDDRTPTGKDHWTSAIYKDKIKNMARVIADIGADVTGSAPDILGVAEIENEAVLVDLISDPQLKPFNYGIVHFESPDERGIDVALLYKKNIFTPLSFDNIPLHLKDDDGSNDYTRDQLLVTGILDDEQISFIVNHWPSRSGGEAASRPKREAAAALNKTIIDSLQKINADAKIISMGDLNDDPTNSSMKTVLKTKAKPHKAKGLDLYNPMEEMLKKGLGSLAYRDGWNLFDQIFFTANLLNKEDMTSYRYWQAHIYNKRYLIQKDGRYKGYPFRSYSNGNYTGGYSDHFPVYIYLIKEAK</sequence>
<keyword evidence="3" id="KW-0255">Endonuclease</keyword>
<dbReference type="AlphaFoldDB" id="A0A1I7I5F7"/>
<reference evidence="3 4" key="1">
    <citation type="submission" date="2016-10" db="EMBL/GenBank/DDBJ databases">
        <authorList>
            <person name="de Groot N.N."/>
        </authorList>
    </citation>
    <scope>NUCLEOTIDE SEQUENCE [LARGE SCALE GENOMIC DNA]</scope>
    <source>
        <strain evidence="3 4">CGMCC 1.12333</strain>
    </source>
</reference>
<evidence type="ECO:0000256" key="1">
    <source>
        <dbReference type="SAM" id="SignalP"/>
    </source>
</evidence>
<dbReference type="GO" id="GO:0004519">
    <property type="term" value="F:endonuclease activity"/>
    <property type="evidence" value="ECO:0007669"/>
    <property type="project" value="UniProtKB-KW"/>
</dbReference>
<dbReference type="GO" id="GO:0004527">
    <property type="term" value="F:exonuclease activity"/>
    <property type="evidence" value="ECO:0007669"/>
    <property type="project" value="UniProtKB-KW"/>
</dbReference>
<feature type="signal peptide" evidence="1">
    <location>
        <begin position="1"/>
        <end position="20"/>
    </location>
</feature>
<evidence type="ECO:0000313" key="4">
    <source>
        <dbReference type="Proteomes" id="UP000199138"/>
    </source>
</evidence>
<evidence type="ECO:0000259" key="2">
    <source>
        <dbReference type="Pfam" id="PF19580"/>
    </source>
</evidence>
<keyword evidence="1" id="KW-0732">Signal</keyword>
<dbReference type="STRING" id="1224947.SAMN05216480_1134"/>
<proteinExistence type="predicted"/>
<feature type="domain" description="Endonuclease/exonuclease/phosphatase" evidence="2">
    <location>
        <begin position="29"/>
        <end position="345"/>
    </location>
</feature>
<dbReference type="PANTHER" id="PTHR42834">
    <property type="entry name" value="ENDONUCLEASE/EXONUCLEASE/PHOSPHATASE FAMILY PROTEIN (AFU_ORTHOLOGUE AFUA_3G09210)"/>
    <property type="match status" value="1"/>
</dbReference>
<name>A0A1I7I5F7_9FLAO</name>
<keyword evidence="4" id="KW-1185">Reference proteome</keyword>
<dbReference type="RefSeq" id="WP_093025936.1">
    <property type="nucleotide sequence ID" value="NZ_FPBK01000013.1"/>
</dbReference>
<feature type="chain" id="PRO_5011780036" evidence="1">
    <location>
        <begin position="21"/>
        <end position="348"/>
    </location>
</feature>
<dbReference type="EMBL" id="FPBK01000013">
    <property type="protein sequence ID" value="SFU68158.1"/>
    <property type="molecule type" value="Genomic_DNA"/>
</dbReference>
<dbReference type="PANTHER" id="PTHR42834:SF1">
    <property type="entry name" value="ENDONUCLEASE_EXONUCLEASE_PHOSPHATASE FAMILY PROTEIN (AFU_ORTHOLOGUE AFUA_3G09210)"/>
    <property type="match status" value="1"/>
</dbReference>
<gene>
    <name evidence="3" type="ORF">SAMN05216480_1134</name>
</gene>
<keyword evidence="3" id="KW-0269">Exonuclease</keyword>
<protein>
    <submittedName>
        <fullName evidence="3">Endonuclease/Exonuclease/phosphatase family protein</fullName>
    </submittedName>
</protein>